<dbReference type="InterPro" id="IPR011330">
    <property type="entry name" value="Glyco_hydro/deAcase_b/a-brl"/>
</dbReference>
<evidence type="ECO:0000313" key="3">
    <source>
        <dbReference type="Proteomes" id="UP001321582"/>
    </source>
</evidence>
<protein>
    <recommendedName>
        <fullName evidence="4">Divergent polysaccharide deacetylase family protein</fullName>
    </recommendedName>
</protein>
<dbReference type="Gene3D" id="3.20.20.370">
    <property type="entry name" value="Glycoside hydrolase/deacetylase"/>
    <property type="match status" value="1"/>
</dbReference>
<dbReference type="CDD" id="cd10936">
    <property type="entry name" value="CE4_DAC2"/>
    <property type="match status" value="1"/>
</dbReference>
<accession>A0AAU9DF20</accession>
<name>A0AAU9DF20_9FUSO</name>
<evidence type="ECO:0000313" key="2">
    <source>
        <dbReference type="EMBL" id="BDU51002.1"/>
    </source>
</evidence>
<gene>
    <name evidence="2" type="ORF">HLVA_15710</name>
</gene>
<dbReference type="Pfam" id="PF04748">
    <property type="entry name" value="Polysacc_deac_2"/>
    <property type="match status" value="1"/>
</dbReference>
<proteinExistence type="predicted"/>
<dbReference type="AlphaFoldDB" id="A0AAU9DF20"/>
<sequence>MKNMKKFIIVLAIIILGIFVYYEYNNYISNEKSNEIVSDIKNIKNEIINSNYKFELKDKSVTVFIEEDEIPEFRFDLKVLKEKRDAKNKNIINFFNGDIIAFKIKINWIKVNKLAILIDDVGENLSTAYKFSNIKEKLNFATIPFLRDSKKATSYLRKNGYNVILHMPMESLGSEYLNKRTKDLIRTTMTKKEIINRFEKGLENIGGAKGFNNHMGSKFTSNKEKMEELLEYVKEKNMYYIDSRTTSKSVGYKTAKELNIKTYYCSIFLDNEKNVEYIEKRIKLAVEKTKKYGKLVAIGHYNKITEEALENMIPYIKENGIKLVFLNEVIE</sequence>
<dbReference type="Proteomes" id="UP001321582">
    <property type="component" value="Chromosome"/>
</dbReference>
<dbReference type="PANTHER" id="PTHR30105:SF2">
    <property type="entry name" value="DIVERGENT POLYSACCHARIDE DEACETYLASE SUPERFAMILY"/>
    <property type="match status" value="1"/>
</dbReference>
<keyword evidence="1" id="KW-0812">Transmembrane</keyword>
<evidence type="ECO:0008006" key="4">
    <source>
        <dbReference type="Google" id="ProtNLM"/>
    </source>
</evidence>
<keyword evidence="3" id="KW-1185">Reference proteome</keyword>
<keyword evidence="1" id="KW-1133">Transmembrane helix</keyword>
<dbReference type="PANTHER" id="PTHR30105">
    <property type="entry name" value="UNCHARACTERIZED YIBQ-RELATED"/>
    <property type="match status" value="1"/>
</dbReference>
<dbReference type="SUPFAM" id="SSF88713">
    <property type="entry name" value="Glycoside hydrolase/deacetylase"/>
    <property type="match status" value="1"/>
</dbReference>
<organism evidence="2 3">
    <name type="scientific">Haliovirga abyssi</name>
    <dbReference type="NCBI Taxonomy" id="2996794"/>
    <lineage>
        <taxon>Bacteria</taxon>
        <taxon>Fusobacteriati</taxon>
        <taxon>Fusobacteriota</taxon>
        <taxon>Fusobacteriia</taxon>
        <taxon>Fusobacteriales</taxon>
        <taxon>Haliovirgaceae</taxon>
        <taxon>Haliovirga</taxon>
    </lineage>
</organism>
<feature type="transmembrane region" description="Helical" evidence="1">
    <location>
        <begin position="7"/>
        <end position="24"/>
    </location>
</feature>
<dbReference type="KEGG" id="haby:HLVA_15710"/>
<reference evidence="2 3" key="1">
    <citation type="submission" date="2022-11" db="EMBL/GenBank/DDBJ databases">
        <title>Haliovirga abyssi gen. nov., sp. nov., a mesophilic fermentative bacterium isolated from the Iheya North hydrothermal field and the proposal of Haliovirgaceae fam. nov.</title>
        <authorList>
            <person name="Miyazaki U."/>
            <person name="Tame A."/>
            <person name="Miyazaki J."/>
            <person name="Takai K."/>
            <person name="Sawayama S."/>
            <person name="Kitajima M."/>
            <person name="Okamoto A."/>
            <person name="Nakagawa S."/>
        </authorList>
    </citation>
    <scope>NUCLEOTIDE SEQUENCE [LARGE SCALE GENOMIC DNA]</scope>
    <source>
        <strain evidence="2 3">IC12</strain>
    </source>
</reference>
<dbReference type="GO" id="GO:0005975">
    <property type="term" value="P:carbohydrate metabolic process"/>
    <property type="evidence" value="ECO:0007669"/>
    <property type="project" value="InterPro"/>
</dbReference>
<dbReference type="InterPro" id="IPR006837">
    <property type="entry name" value="Divergent_DAC"/>
</dbReference>
<dbReference type="EMBL" id="AP027059">
    <property type="protein sequence ID" value="BDU51002.1"/>
    <property type="molecule type" value="Genomic_DNA"/>
</dbReference>
<evidence type="ECO:0000256" key="1">
    <source>
        <dbReference type="SAM" id="Phobius"/>
    </source>
</evidence>
<keyword evidence="1" id="KW-0472">Membrane</keyword>